<dbReference type="EMBL" id="JBHUER010000002">
    <property type="protein sequence ID" value="MFD1702089.1"/>
    <property type="molecule type" value="Genomic_DNA"/>
</dbReference>
<evidence type="ECO:0008006" key="4">
    <source>
        <dbReference type="Google" id="ProtNLM"/>
    </source>
</evidence>
<feature type="compositionally biased region" description="Low complexity" evidence="1">
    <location>
        <begin position="236"/>
        <end position="251"/>
    </location>
</feature>
<organism evidence="2 3">
    <name type="scientific">Methylopila henanensis</name>
    <dbReference type="NCBI Taxonomy" id="873516"/>
    <lineage>
        <taxon>Bacteria</taxon>
        <taxon>Pseudomonadati</taxon>
        <taxon>Pseudomonadota</taxon>
        <taxon>Alphaproteobacteria</taxon>
        <taxon>Hyphomicrobiales</taxon>
        <taxon>Methylopilaceae</taxon>
        <taxon>Methylopila</taxon>
    </lineage>
</organism>
<gene>
    <name evidence="2" type="ORF">ACFSCV_03640</name>
</gene>
<keyword evidence="3" id="KW-1185">Reference proteome</keyword>
<protein>
    <recommendedName>
        <fullName evidence="4">DUF4410 domain-containing protein</fullName>
    </recommendedName>
</protein>
<evidence type="ECO:0000256" key="1">
    <source>
        <dbReference type="SAM" id="MobiDB-lite"/>
    </source>
</evidence>
<comment type="caution">
    <text evidence="2">The sequence shown here is derived from an EMBL/GenBank/DDBJ whole genome shotgun (WGS) entry which is preliminary data.</text>
</comment>
<sequence>MGCAADTPDADCGGKASNEVAAGTRNARSQRVLHAAGPQMLISLIKLAAAVLATLPLVACAGAPGIISPNEPAHISKVHVSLAPNVSTPGFAETVRARTAFHAARFERKGAPKELRVAIYRHTYKNPAMALLVTDANVVQARVSVVDVASGKVQGEVEAGAIDSVGGGVVGAIVAVAQEKQNVDQRLAEGLAKAALRHAYGSARASPVIDRDDPVAAPAARPDATPAPAPAKPAKDTPVASAAKKPGAGGG</sequence>
<dbReference type="RefSeq" id="WP_378797108.1">
    <property type="nucleotide sequence ID" value="NZ_JBHUER010000002.1"/>
</dbReference>
<feature type="compositionally biased region" description="Low complexity" evidence="1">
    <location>
        <begin position="215"/>
        <end position="224"/>
    </location>
</feature>
<reference evidence="3" key="1">
    <citation type="journal article" date="2019" name="Int. J. Syst. Evol. Microbiol.">
        <title>The Global Catalogue of Microorganisms (GCM) 10K type strain sequencing project: providing services to taxonomists for standard genome sequencing and annotation.</title>
        <authorList>
            <consortium name="The Broad Institute Genomics Platform"/>
            <consortium name="The Broad Institute Genome Sequencing Center for Infectious Disease"/>
            <person name="Wu L."/>
            <person name="Ma J."/>
        </authorList>
    </citation>
    <scope>NUCLEOTIDE SEQUENCE [LARGE SCALE GENOMIC DNA]</scope>
    <source>
        <strain evidence="3">KCTC 23707</strain>
    </source>
</reference>
<proteinExistence type="predicted"/>
<dbReference type="Proteomes" id="UP001597308">
    <property type="component" value="Unassembled WGS sequence"/>
</dbReference>
<name>A0ABW4K1U6_9HYPH</name>
<evidence type="ECO:0000313" key="3">
    <source>
        <dbReference type="Proteomes" id="UP001597308"/>
    </source>
</evidence>
<evidence type="ECO:0000313" key="2">
    <source>
        <dbReference type="EMBL" id="MFD1702089.1"/>
    </source>
</evidence>
<accession>A0ABW4K1U6</accession>
<feature type="region of interest" description="Disordered" evidence="1">
    <location>
        <begin position="203"/>
        <end position="251"/>
    </location>
</feature>